<keyword evidence="1" id="KW-0812">Transmembrane</keyword>
<dbReference type="KEGG" id="lpaa:BHS01_06725"/>
<evidence type="ECO:0000313" key="3">
    <source>
        <dbReference type="Proteomes" id="UP000516280"/>
    </source>
</evidence>
<organism evidence="2 3">
    <name type="scientific">Pseudolactococcus paracarnosus</name>
    <dbReference type="NCBI Taxonomy" id="2749962"/>
    <lineage>
        <taxon>Bacteria</taxon>
        <taxon>Bacillati</taxon>
        <taxon>Bacillota</taxon>
        <taxon>Bacilli</taxon>
        <taxon>Lactobacillales</taxon>
        <taxon>Streptococcaceae</taxon>
        <taxon>Pseudolactococcus</taxon>
    </lineage>
</organism>
<dbReference type="Proteomes" id="UP000516280">
    <property type="component" value="Chromosome"/>
</dbReference>
<dbReference type="AlphaFoldDB" id="A0A7L4WFI0"/>
<feature type="transmembrane region" description="Helical" evidence="1">
    <location>
        <begin position="13"/>
        <end position="30"/>
    </location>
</feature>
<evidence type="ECO:0000313" key="2">
    <source>
        <dbReference type="EMBL" id="QDJ28233.1"/>
    </source>
</evidence>
<name>A0A7L4WFI0_9LACT</name>
<dbReference type="EMBL" id="CP017195">
    <property type="protein sequence ID" value="QDJ28233.1"/>
    <property type="molecule type" value="Genomic_DNA"/>
</dbReference>
<accession>A0A7L4WFI0</accession>
<protein>
    <submittedName>
        <fullName evidence="2">Uncharacterized protein</fullName>
    </submittedName>
</protein>
<keyword evidence="1" id="KW-1133">Transmembrane helix</keyword>
<sequence>MRSEMELGSVADWVSGIGSLGAIFTVWWQIQKEKAVRINNEYKKNFKMLELKIFETESFIRNQIYKISSERSIPKKQFLCNEIIFNVNSMIFTINILIVDLGIEDYTLQDNLFESFKQLNEKNIKLNEINNDTYDEEIIFRILSSINLHLATIKTFIADYHMRRNQ</sequence>
<reference evidence="2 3" key="1">
    <citation type="submission" date="2016-09" db="EMBL/GenBank/DDBJ databases">
        <title>Lactic acid bacteria from MAP meat Genome sequencing and assembly.</title>
        <authorList>
            <person name="Behr J."/>
            <person name="Hilgarth M."/>
            <person name="Vogel R.F."/>
        </authorList>
    </citation>
    <scope>NUCLEOTIDE SEQUENCE [LARGE SCALE GENOMIC DNA]</scope>
    <source>
        <strain evidence="2 3">TMW21615</strain>
    </source>
</reference>
<gene>
    <name evidence="2" type="ORF">BHS01_06725</name>
</gene>
<keyword evidence="1" id="KW-0472">Membrane</keyword>
<evidence type="ECO:0000256" key="1">
    <source>
        <dbReference type="SAM" id="Phobius"/>
    </source>
</evidence>
<dbReference type="RefSeq" id="WP_109834354.1">
    <property type="nucleotide sequence ID" value="NZ_CP017195.1"/>
</dbReference>
<proteinExistence type="predicted"/>